<proteinExistence type="evidence at transcript level"/>
<name>A0A1V0CMH1_ACRDI</name>
<reference evidence="2" key="1">
    <citation type="submission" date="2017-03" db="EMBL/GenBank/DDBJ databases">
        <authorList>
            <person name="Afonso C.L."/>
            <person name="Miller P.J."/>
            <person name="Scott M.A."/>
            <person name="Spackman E."/>
            <person name="Goraichik I."/>
            <person name="Dimitrov K.M."/>
            <person name="Suarez D.L."/>
            <person name="Swayne D.E."/>
        </authorList>
    </citation>
    <scope>NUCLEOTIDE SEQUENCE</scope>
</reference>
<evidence type="ECO:0000313" key="2">
    <source>
        <dbReference type="EMBL" id="ARA71551.1"/>
    </source>
</evidence>
<dbReference type="AlphaFoldDB" id="A0A1V0CMH1"/>
<feature type="chain" id="PRO_5010719286" evidence="1">
    <location>
        <begin position="20"/>
        <end position="505"/>
    </location>
</feature>
<dbReference type="EMBL" id="KY686306">
    <property type="protein sequence ID" value="ARA71551.1"/>
    <property type="molecule type" value="mRNA"/>
</dbReference>
<feature type="signal peptide" evidence="1">
    <location>
        <begin position="1"/>
        <end position="19"/>
    </location>
</feature>
<evidence type="ECO:0000256" key="1">
    <source>
        <dbReference type="SAM" id="SignalP"/>
    </source>
</evidence>
<protein>
    <submittedName>
        <fullName evidence="2">Cysteine-rich protein</fullName>
    </submittedName>
</protein>
<sequence length="505" mass="54767">MILFAAIISVVSVVHVVVSSPQQCYYCIEDDCETMSLWINQTCATSQRSLGTSHCGTAAVRYHEGYLGGVPLETTVKGCFDCADKSAACFALAGLLKSSLGWVVQQCDINCCNDTNCNTNVTILSQNATNVLRRDAFGTTSCYECEESDNYTCILTQQSQTCRTSRAALGITHCSSAKVKTRNVLTGAVDVSFIRGCISCEDKKSACALLAGSFKFRKYATMLECDIECCNGSYCNDGAASLSKCFQCMEDDGLSCSARQQRQICSLDPESLGTTHCGSAVGRKRNQNGAIQNYFYRGCFNCSKKKEACFTLGGYWKGDVNAPGATTLLECELQCCDPNVINGSYCNVETPILKPAAITVFTPTVTGPAQCNVCLEKDETSCSENQQTQVCGIDPYSLGTTHCGSAVGRYRQSNGDMVYGFYRGCINCADKMAACAAVGGFRKNVQKWTQLQCEIECCTEDNCNTHTPSLVKDEQPNSAPRGEIHQLFRCTFVAVFIVFACFIVC</sequence>
<organism evidence="2">
    <name type="scientific">Acropora digitifera</name>
    <name type="common">Staghorn coral</name>
    <dbReference type="NCBI Taxonomy" id="70779"/>
    <lineage>
        <taxon>Eukaryota</taxon>
        <taxon>Metazoa</taxon>
        <taxon>Cnidaria</taxon>
        <taxon>Anthozoa</taxon>
        <taxon>Hexacorallia</taxon>
        <taxon>Scleractinia</taxon>
        <taxon>Astrocoeniina</taxon>
        <taxon>Acroporidae</taxon>
        <taxon>Acropora</taxon>
    </lineage>
</organism>
<keyword evidence="1" id="KW-0732">Signal</keyword>
<accession>A0A1V0CMH1</accession>